<keyword evidence="4" id="KW-0574">Periplasm</keyword>
<feature type="signal peptide" evidence="5">
    <location>
        <begin position="1"/>
        <end position="24"/>
    </location>
</feature>
<feature type="chain" id="PRO_5041460335" evidence="5">
    <location>
        <begin position="25"/>
        <end position="339"/>
    </location>
</feature>
<evidence type="ECO:0000256" key="3">
    <source>
        <dbReference type="ARBA" id="ARBA00022729"/>
    </source>
</evidence>
<keyword evidence="3 5" id="KW-0732">Signal</keyword>
<evidence type="ECO:0000313" key="8">
    <source>
        <dbReference type="EMBL" id="TCP06246.1"/>
    </source>
</evidence>
<comment type="similarity">
    <text evidence="2">Belongs to the RseB family.</text>
</comment>
<comment type="subcellular location">
    <subcellularLocation>
        <location evidence="1">Periplasm</location>
    </subcellularLocation>
</comment>
<evidence type="ECO:0000256" key="1">
    <source>
        <dbReference type="ARBA" id="ARBA00004418"/>
    </source>
</evidence>
<comment type="caution">
    <text evidence="8">The sequence shown here is derived from an EMBL/GenBank/DDBJ whole genome shotgun (WGS) entry which is preliminary data.</text>
</comment>
<dbReference type="CDD" id="cd16327">
    <property type="entry name" value="RseB"/>
    <property type="match status" value="1"/>
</dbReference>
<dbReference type="GO" id="GO:0030288">
    <property type="term" value="C:outer membrane-bounded periplasmic space"/>
    <property type="evidence" value="ECO:0007669"/>
    <property type="project" value="TreeGrafter"/>
</dbReference>
<gene>
    <name evidence="8" type="ORF">EV676_107117</name>
</gene>
<evidence type="ECO:0000259" key="7">
    <source>
        <dbReference type="Pfam" id="PF17188"/>
    </source>
</evidence>
<protein>
    <submittedName>
        <fullName evidence="8">MucB/RseB-like sigma(E) regulatory protein</fullName>
    </submittedName>
</protein>
<dbReference type="PANTHER" id="PTHR38782">
    <property type="match status" value="1"/>
</dbReference>
<feature type="domain" description="MucB/RseB N-terminal" evidence="6">
    <location>
        <begin position="37"/>
        <end position="209"/>
    </location>
</feature>
<dbReference type="GO" id="GO:0032885">
    <property type="term" value="P:regulation of polysaccharide biosynthetic process"/>
    <property type="evidence" value="ECO:0007669"/>
    <property type="project" value="TreeGrafter"/>
</dbReference>
<reference evidence="8 9" key="1">
    <citation type="submission" date="2019-03" db="EMBL/GenBank/DDBJ databases">
        <title>Genomic Encyclopedia of Type Strains, Phase IV (KMG-IV): sequencing the most valuable type-strain genomes for metagenomic binning, comparative biology and taxonomic classification.</title>
        <authorList>
            <person name="Goeker M."/>
        </authorList>
    </citation>
    <scope>NUCLEOTIDE SEQUENCE [LARGE SCALE GENOMIC DNA]</scope>
    <source>
        <strain evidence="8 9">DSM 15264</strain>
    </source>
</reference>
<dbReference type="InterPro" id="IPR005588">
    <property type="entry name" value="MucB_RseB"/>
</dbReference>
<evidence type="ECO:0000259" key="6">
    <source>
        <dbReference type="Pfam" id="PF03888"/>
    </source>
</evidence>
<proteinExistence type="inferred from homology"/>
<dbReference type="GO" id="GO:0045152">
    <property type="term" value="F:antisigma factor binding"/>
    <property type="evidence" value="ECO:0007669"/>
    <property type="project" value="TreeGrafter"/>
</dbReference>
<dbReference type="PROSITE" id="PS51257">
    <property type="entry name" value="PROKAR_LIPOPROTEIN"/>
    <property type="match status" value="1"/>
</dbReference>
<dbReference type="InterPro" id="IPR038484">
    <property type="entry name" value="MucB/RseB_C_sf"/>
</dbReference>
<dbReference type="AlphaFoldDB" id="A0AA46DD23"/>
<dbReference type="EMBL" id="SLXF01000007">
    <property type="protein sequence ID" value="TCP06246.1"/>
    <property type="molecule type" value="Genomic_DNA"/>
</dbReference>
<dbReference type="Gene3D" id="3.30.200.100">
    <property type="entry name" value="MucB/RseB, C-terminal domain"/>
    <property type="match status" value="1"/>
</dbReference>
<evidence type="ECO:0000256" key="5">
    <source>
        <dbReference type="SAM" id="SignalP"/>
    </source>
</evidence>
<sequence>MQWRWLAPWLGWGMLAFASCAAIAQPQEPAVLDGNEVRTWLLRIHDASQKRNFQGTFVVSAGGQVASSRIAHYCEGANQYERIESLDGQMRRVFRHNDLVATLWPNSRVAVLEHRETLGTFPALLHHDGDRLAEHYEVRRLGVDRVAGHEADVLLVSARDPYRYGYRLWAEKGSGLLLRAEVLGEADEVLESSAFSEVSIGVKPQPQAVIRSMKKLDGYRVNRPVLSKTHHEAEGWTFRQQVPGFRHVHCVKRTLTRPDAASGEEVEREILQTIFSDGLAHVSVFVEPYDPARHRKEMQMSMGATQTLMRRHGDWWVTAVGEVPPATLRMLVQGLERKP</sequence>
<organism evidence="8 9">
    <name type="scientific">Caldimonas thermodepolymerans</name>
    <dbReference type="NCBI Taxonomy" id="215580"/>
    <lineage>
        <taxon>Bacteria</taxon>
        <taxon>Pseudomonadati</taxon>
        <taxon>Pseudomonadota</taxon>
        <taxon>Betaproteobacteria</taxon>
        <taxon>Burkholderiales</taxon>
        <taxon>Sphaerotilaceae</taxon>
        <taxon>Caldimonas</taxon>
    </lineage>
</organism>
<feature type="domain" description="MucB/RseB C-terminal" evidence="7">
    <location>
        <begin position="231"/>
        <end position="335"/>
    </location>
</feature>
<evidence type="ECO:0000256" key="4">
    <source>
        <dbReference type="ARBA" id="ARBA00022764"/>
    </source>
</evidence>
<dbReference type="Gene3D" id="2.50.20.10">
    <property type="entry name" value="Lipoprotein localisation LolA/LolB/LppX"/>
    <property type="match status" value="1"/>
</dbReference>
<dbReference type="InterPro" id="IPR033436">
    <property type="entry name" value="MucB/RseB_C"/>
</dbReference>
<evidence type="ECO:0000256" key="2">
    <source>
        <dbReference type="ARBA" id="ARBA00008150"/>
    </source>
</evidence>
<evidence type="ECO:0000313" key="9">
    <source>
        <dbReference type="Proteomes" id="UP000294772"/>
    </source>
</evidence>
<accession>A0AA46DD23</accession>
<dbReference type="PANTHER" id="PTHR38782:SF1">
    <property type="entry name" value="SIGMA-E FACTOR REGULATORY PROTEIN RSEB"/>
    <property type="match status" value="1"/>
</dbReference>
<dbReference type="InterPro" id="IPR033434">
    <property type="entry name" value="MucB/RseB_N"/>
</dbReference>
<dbReference type="PIRSF" id="PIRSF005427">
    <property type="entry name" value="RseB"/>
    <property type="match status" value="1"/>
</dbReference>
<dbReference type="Proteomes" id="UP000294772">
    <property type="component" value="Unassembled WGS sequence"/>
</dbReference>
<dbReference type="Pfam" id="PF17188">
    <property type="entry name" value="MucB_RseB_C"/>
    <property type="match status" value="1"/>
</dbReference>
<dbReference type="Pfam" id="PF03888">
    <property type="entry name" value="MucB_RseB"/>
    <property type="match status" value="1"/>
</dbReference>
<name>A0AA46DD23_9BURK</name>